<dbReference type="Proteomes" id="UP001476798">
    <property type="component" value="Unassembled WGS sequence"/>
</dbReference>
<accession>A0ABV0MXT2</accession>
<comment type="caution">
    <text evidence="2">The sequence shown here is derived from an EMBL/GenBank/DDBJ whole genome shotgun (WGS) entry which is preliminary data.</text>
</comment>
<evidence type="ECO:0000313" key="3">
    <source>
        <dbReference type="Proteomes" id="UP001476798"/>
    </source>
</evidence>
<evidence type="ECO:0000313" key="2">
    <source>
        <dbReference type="EMBL" id="MEQ2163929.1"/>
    </source>
</evidence>
<proteinExistence type="predicted"/>
<name>A0ABV0MXT2_9TELE</name>
<dbReference type="EMBL" id="JAHRIO010020031">
    <property type="protein sequence ID" value="MEQ2163929.1"/>
    <property type="molecule type" value="Genomic_DNA"/>
</dbReference>
<sequence length="113" mass="12558">MYSPIIFRCCHSNHLTFPSQSRPNETTGGQQEKQGGERVKQAQGKAEIYHRKDKQHAGRIAIILYLLYAHMLRSPSNSQDHSGNKSRGPASQHLLITTSAPDRTTVCCLGISI</sequence>
<keyword evidence="3" id="KW-1185">Reference proteome</keyword>
<evidence type="ECO:0000256" key="1">
    <source>
        <dbReference type="SAM" id="MobiDB-lite"/>
    </source>
</evidence>
<reference evidence="2 3" key="1">
    <citation type="submission" date="2021-06" db="EMBL/GenBank/DDBJ databases">
        <authorList>
            <person name="Palmer J.M."/>
        </authorList>
    </citation>
    <scope>NUCLEOTIDE SEQUENCE [LARGE SCALE GENOMIC DNA]</scope>
    <source>
        <strain evidence="2 3">GA_2019</strain>
        <tissue evidence="2">Muscle</tissue>
    </source>
</reference>
<feature type="region of interest" description="Disordered" evidence="1">
    <location>
        <begin position="15"/>
        <end position="54"/>
    </location>
</feature>
<feature type="region of interest" description="Disordered" evidence="1">
    <location>
        <begin position="75"/>
        <end position="96"/>
    </location>
</feature>
<feature type="compositionally biased region" description="Polar residues" evidence="1">
    <location>
        <begin position="15"/>
        <end position="24"/>
    </location>
</feature>
<organism evidence="2 3">
    <name type="scientific">Goodea atripinnis</name>
    <dbReference type="NCBI Taxonomy" id="208336"/>
    <lineage>
        <taxon>Eukaryota</taxon>
        <taxon>Metazoa</taxon>
        <taxon>Chordata</taxon>
        <taxon>Craniata</taxon>
        <taxon>Vertebrata</taxon>
        <taxon>Euteleostomi</taxon>
        <taxon>Actinopterygii</taxon>
        <taxon>Neopterygii</taxon>
        <taxon>Teleostei</taxon>
        <taxon>Neoteleostei</taxon>
        <taxon>Acanthomorphata</taxon>
        <taxon>Ovalentaria</taxon>
        <taxon>Atherinomorphae</taxon>
        <taxon>Cyprinodontiformes</taxon>
        <taxon>Goodeidae</taxon>
        <taxon>Goodea</taxon>
    </lineage>
</organism>
<protein>
    <submittedName>
        <fullName evidence="2">Uncharacterized protein</fullName>
    </submittedName>
</protein>
<gene>
    <name evidence="2" type="ORF">GOODEAATRI_001304</name>
</gene>